<dbReference type="AlphaFoldDB" id="Q7U6P3"/>
<name>Q7U6P3_PARMW</name>
<gene>
    <name evidence="3" type="ordered locus">SYNW1295</name>
</gene>
<dbReference type="eggNOG" id="COG0762">
    <property type="taxonomic scope" value="Bacteria"/>
</dbReference>
<feature type="transmembrane region" description="Helical" evidence="2">
    <location>
        <begin position="60"/>
        <end position="81"/>
    </location>
</feature>
<feature type="transmembrane region" description="Helical" evidence="2">
    <location>
        <begin position="7"/>
        <end position="33"/>
    </location>
</feature>
<evidence type="ECO:0000256" key="2">
    <source>
        <dbReference type="SAM" id="Phobius"/>
    </source>
</evidence>
<dbReference type="InterPro" id="IPR003425">
    <property type="entry name" value="CCB3/YggT"/>
</dbReference>
<comment type="similarity">
    <text evidence="1">Belongs to the YggT family.</text>
</comment>
<dbReference type="PANTHER" id="PTHR33219">
    <property type="entry name" value="YLMG HOMOLOG PROTEIN 2, CHLOROPLASTIC"/>
    <property type="match status" value="1"/>
</dbReference>
<dbReference type="KEGG" id="syw:SYNW1295"/>
<dbReference type="EMBL" id="BX569692">
    <property type="protein sequence ID" value="CAE07810.1"/>
    <property type="molecule type" value="Genomic_DNA"/>
</dbReference>
<keyword evidence="2" id="KW-0812">Transmembrane</keyword>
<keyword evidence="2" id="KW-1133">Transmembrane helix</keyword>
<keyword evidence="2" id="KW-0472">Membrane</keyword>
<reference evidence="3 4" key="1">
    <citation type="journal article" date="2003" name="Nature">
        <title>The genome of a motile marine Synechococcus.</title>
        <authorList>
            <person name="Palenik B."/>
            <person name="Brahamsha B."/>
            <person name="Larimer F."/>
            <person name="Land M."/>
            <person name="Hauser L."/>
            <person name="Chain P."/>
            <person name="Lamerdin J."/>
            <person name="Regala W."/>
            <person name="Allen E.A."/>
            <person name="McCarren J."/>
            <person name="Paulsen I."/>
            <person name="Dufresne A."/>
            <person name="Partensky F."/>
            <person name="Webb E."/>
            <person name="Waterbury J."/>
        </authorList>
    </citation>
    <scope>NUCLEOTIDE SEQUENCE [LARGE SCALE GENOMIC DNA]</scope>
    <source>
        <strain evidence="3 4">WH8102</strain>
    </source>
</reference>
<dbReference type="Proteomes" id="UP000001422">
    <property type="component" value="Chromosome"/>
</dbReference>
<evidence type="ECO:0000256" key="1">
    <source>
        <dbReference type="ARBA" id="ARBA00010894"/>
    </source>
</evidence>
<dbReference type="HOGENOM" id="CLU_136788_4_0_3"/>
<sequence length="99" mass="10695">MLTSGIAYLLLVLSTAVNIYLFVLFVRVLLTWFPNIDFSNPVLGGVASITDPYLNMFRGVIPPIGGIDLSAILAFIALRVLQGLLEASSAQFQSMSLGF</sequence>
<dbReference type="STRING" id="84588.SYNW1295"/>
<dbReference type="RefSeq" id="WP_011128159.1">
    <property type="nucleotide sequence ID" value="NC_005070.1"/>
</dbReference>
<proteinExistence type="inferred from homology"/>
<dbReference type="GO" id="GO:0016020">
    <property type="term" value="C:membrane"/>
    <property type="evidence" value="ECO:0007669"/>
    <property type="project" value="InterPro"/>
</dbReference>
<evidence type="ECO:0000313" key="3">
    <source>
        <dbReference type="EMBL" id="CAE07810.1"/>
    </source>
</evidence>
<organism evidence="3 4">
    <name type="scientific">Parasynechococcus marenigrum (strain WH8102)</name>
    <dbReference type="NCBI Taxonomy" id="84588"/>
    <lineage>
        <taxon>Bacteria</taxon>
        <taxon>Bacillati</taxon>
        <taxon>Cyanobacteriota</taxon>
        <taxon>Cyanophyceae</taxon>
        <taxon>Synechococcales</taxon>
        <taxon>Prochlorococcaceae</taxon>
        <taxon>Parasynechococcus</taxon>
        <taxon>Parasynechococcus marenigrum</taxon>
    </lineage>
</organism>
<keyword evidence="4" id="KW-1185">Reference proteome</keyword>
<protein>
    <submittedName>
        <fullName evidence="3">Conserved hypothetical membrane protein</fullName>
    </submittedName>
</protein>
<dbReference type="Pfam" id="PF02325">
    <property type="entry name" value="CCB3_YggT"/>
    <property type="match status" value="1"/>
</dbReference>
<dbReference type="PANTHER" id="PTHR33219:SF14">
    <property type="entry name" value="PROTEIN COFACTOR ASSEMBLY OF COMPLEX C SUBUNIT B CCB3, CHLOROPLASTIC-RELATED"/>
    <property type="match status" value="1"/>
</dbReference>
<evidence type="ECO:0000313" key="4">
    <source>
        <dbReference type="Proteomes" id="UP000001422"/>
    </source>
</evidence>
<accession>Q7U6P3</accession>